<keyword evidence="3" id="KW-1185">Reference proteome</keyword>
<proteinExistence type="predicted"/>
<sequence>MSDSDSPRAARAASSTVAKPPGAQIRSVAYKLQVNPYQPFASPDAALLAPRKRQGRTLPAPPALVIRALTK</sequence>
<evidence type="ECO:0000313" key="3">
    <source>
        <dbReference type="Proteomes" id="UP000717328"/>
    </source>
</evidence>
<organism evidence="2 3">
    <name type="scientific">Sphagnurus paluster</name>
    <dbReference type="NCBI Taxonomy" id="117069"/>
    <lineage>
        <taxon>Eukaryota</taxon>
        <taxon>Fungi</taxon>
        <taxon>Dikarya</taxon>
        <taxon>Basidiomycota</taxon>
        <taxon>Agaricomycotina</taxon>
        <taxon>Agaricomycetes</taxon>
        <taxon>Agaricomycetidae</taxon>
        <taxon>Agaricales</taxon>
        <taxon>Tricholomatineae</taxon>
        <taxon>Lyophyllaceae</taxon>
        <taxon>Sphagnurus</taxon>
    </lineage>
</organism>
<evidence type="ECO:0000256" key="1">
    <source>
        <dbReference type="SAM" id="MobiDB-lite"/>
    </source>
</evidence>
<accession>A0A9P7GM56</accession>
<reference evidence="2" key="2">
    <citation type="submission" date="2021-10" db="EMBL/GenBank/DDBJ databases">
        <title>Phylogenomics reveals ancestral predisposition of the termite-cultivated fungus Termitomyces towards a domesticated lifestyle.</title>
        <authorList>
            <person name="Auxier B."/>
            <person name="Grum-Grzhimaylo A."/>
            <person name="Cardenas M.E."/>
            <person name="Lodge J.D."/>
            <person name="Laessoe T."/>
            <person name="Pedersen O."/>
            <person name="Smith M.E."/>
            <person name="Kuyper T.W."/>
            <person name="Franco-Molano E.A."/>
            <person name="Baroni T.J."/>
            <person name="Aanen D.K."/>
        </authorList>
    </citation>
    <scope>NUCLEOTIDE SEQUENCE</scope>
    <source>
        <strain evidence="2">D49</strain>
    </source>
</reference>
<comment type="caution">
    <text evidence="2">The sequence shown here is derived from an EMBL/GenBank/DDBJ whole genome shotgun (WGS) entry which is preliminary data.</text>
</comment>
<protein>
    <submittedName>
        <fullName evidence="2">Uncharacterized protein</fullName>
    </submittedName>
</protein>
<evidence type="ECO:0000313" key="2">
    <source>
        <dbReference type="EMBL" id="KAG5653207.1"/>
    </source>
</evidence>
<dbReference type="AlphaFoldDB" id="A0A9P7GM56"/>
<name>A0A9P7GM56_9AGAR</name>
<reference evidence="2" key="1">
    <citation type="submission" date="2021-02" db="EMBL/GenBank/DDBJ databases">
        <authorList>
            <person name="Nieuwenhuis M."/>
            <person name="Van De Peppel L.J.J."/>
        </authorList>
    </citation>
    <scope>NUCLEOTIDE SEQUENCE</scope>
    <source>
        <strain evidence="2">D49</strain>
    </source>
</reference>
<dbReference type="EMBL" id="JABCKI010000067">
    <property type="protein sequence ID" value="KAG5653207.1"/>
    <property type="molecule type" value="Genomic_DNA"/>
</dbReference>
<dbReference type="Proteomes" id="UP000717328">
    <property type="component" value="Unassembled WGS sequence"/>
</dbReference>
<feature type="region of interest" description="Disordered" evidence="1">
    <location>
        <begin position="1"/>
        <end position="20"/>
    </location>
</feature>
<gene>
    <name evidence="2" type="ORF">H0H81_001758</name>
</gene>